<accession>A0A813FTZ8</accession>
<protein>
    <submittedName>
        <fullName evidence="2">Uncharacterized protein</fullName>
    </submittedName>
</protein>
<comment type="caution">
    <text evidence="2">The sequence shown here is derived from an EMBL/GenBank/DDBJ whole genome shotgun (WGS) entry which is preliminary data.</text>
</comment>
<dbReference type="AlphaFoldDB" id="A0A813FTZ8"/>
<evidence type="ECO:0000313" key="3">
    <source>
        <dbReference type="Proteomes" id="UP000654075"/>
    </source>
</evidence>
<gene>
    <name evidence="2" type="ORF">PGLA1383_LOCUS35543</name>
</gene>
<dbReference type="EMBL" id="CAJNNV010026318">
    <property type="protein sequence ID" value="CAE8617887.1"/>
    <property type="molecule type" value="Genomic_DNA"/>
</dbReference>
<proteinExistence type="predicted"/>
<reference evidence="2" key="1">
    <citation type="submission" date="2021-02" db="EMBL/GenBank/DDBJ databases">
        <authorList>
            <person name="Dougan E. K."/>
            <person name="Rhodes N."/>
            <person name="Thang M."/>
            <person name="Chan C."/>
        </authorList>
    </citation>
    <scope>NUCLEOTIDE SEQUENCE</scope>
</reference>
<dbReference type="OrthoDB" id="448457at2759"/>
<sequence length="149" mass="16417">MFCCGSKSAVSDPLRDDSEWAARRKAQREDARAQGIAPPAGRSRRPDWGTGAGGQRLGGGAAEEPSSQADDRERRLRALEAAERRQATAPGVAPKVVAELAQRQQRENLLGRLTEQYRRLGEDMPMGLNSEKASVDQLKRHLEMLRGRV</sequence>
<organism evidence="2 3">
    <name type="scientific">Polarella glacialis</name>
    <name type="common">Dinoflagellate</name>
    <dbReference type="NCBI Taxonomy" id="89957"/>
    <lineage>
        <taxon>Eukaryota</taxon>
        <taxon>Sar</taxon>
        <taxon>Alveolata</taxon>
        <taxon>Dinophyceae</taxon>
        <taxon>Suessiales</taxon>
        <taxon>Suessiaceae</taxon>
        <taxon>Polarella</taxon>
    </lineage>
</organism>
<dbReference type="OMA" id="RDDSEWA"/>
<evidence type="ECO:0000256" key="1">
    <source>
        <dbReference type="SAM" id="MobiDB-lite"/>
    </source>
</evidence>
<feature type="region of interest" description="Disordered" evidence="1">
    <location>
        <begin position="1"/>
        <end position="73"/>
    </location>
</feature>
<name>A0A813FTZ8_POLGL</name>
<keyword evidence="3" id="KW-1185">Reference proteome</keyword>
<feature type="compositionally biased region" description="Basic and acidic residues" evidence="1">
    <location>
        <begin position="13"/>
        <end position="32"/>
    </location>
</feature>
<dbReference type="Proteomes" id="UP000654075">
    <property type="component" value="Unassembled WGS sequence"/>
</dbReference>
<evidence type="ECO:0000313" key="2">
    <source>
        <dbReference type="EMBL" id="CAE8617887.1"/>
    </source>
</evidence>
<feature type="compositionally biased region" description="Gly residues" evidence="1">
    <location>
        <begin position="50"/>
        <end position="61"/>
    </location>
</feature>